<accession>A0A6N7X411</accession>
<dbReference type="InterPro" id="IPR038750">
    <property type="entry name" value="YczE/YyaS-like"/>
</dbReference>
<feature type="transmembrane region" description="Helical" evidence="1">
    <location>
        <begin position="75"/>
        <end position="95"/>
    </location>
</feature>
<dbReference type="Pfam" id="PF19700">
    <property type="entry name" value="DUF6198"/>
    <property type="match status" value="1"/>
</dbReference>
<dbReference type="RefSeq" id="WP_154538207.1">
    <property type="nucleotide sequence ID" value="NZ_JAXDWS010000024.1"/>
</dbReference>
<organism evidence="2 3">
    <name type="scientific">Peptostreptococcus porci</name>
    <dbReference type="NCBI Taxonomy" id="2652282"/>
    <lineage>
        <taxon>Bacteria</taxon>
        <taxon>Bacillati</taxon>
        <taxon>Bacillota</taxon>
        <taxon>Clostridia</taxon>
        <taxon>Peptostreptococcales</taxon>
        <taxon>Peptostreptococcaceae</taxon>
        <taxon>Peptostreptococcus</taxon>
    </lineage>
</organism>
<feature type="transmembrane region" description="Helical" evidence="1">
    <location>
        <begin position="160"/>
        <end position="184"/>
    </location>
</feature>
<dbReference type="Proteomes" id="UP000440713">
    <property type="component" value="Unassembled WGS sequence"/>
</dbReference>
<dbReference type="EMBL" id="VUNE01000004">
    <property type="protein sequence ID" value="MST62791.1"/>
    <property type="molecule type" value="Genomic_DNA"/>
</dbReference>
<evidence type="ECO:0000313" key="3">
    <source>
        <dbReference type="Proteomes" id="UP000440713"/>
    </source>
</evidence>
<dbReference type="PANTHER" id="PTHR40078:SF1">
    <property type="entry name" value="INTEGRAL MEMBRANE PROTEIN"/>
    <property type="match status" value="1"/>
</dbReference>
<dbReference type="AlphaFoldDB" id="A0A6N7X411"/>
<evidence type="ECO:0008006" key="4">
    <source>
        <dbReference type="Google" id="ProtNLM"/>
    </source>
</evidence>
<feature type="transmembrane region" description="Helical" evidence="1">
    <location>
        <begin position="101"/>
        <end position="123"/>
    </location>
</feature>
<sequence>MDFFKRLCKLIVGLFLYALGIMVTINANIGYSPWDVFHVGVSKATGLSLGTISISVGFIIVIITSLLGEKFGIGTILNMILIGVFIDIIIKLDFLPVGKSFLQGIAMLLIGLEIIAFATYFYISPGFGAGPRDGLMVALSRKLGLSIGICRSIIEFVAAIGGYFLGGMLGVGTVIAVLSIGFLVQNTFKIIGFDPKAIKHESVKTTISNLTKKR</sequence>
<name>A0A6N7X411_9FIRM</name>
<comment type="caution">
    <text evidence="2">The sequence shown here is derived from an EMBL/GenBank/DDBJ whole genome shotgun (WGS) entry which is preliminary data.</text>
</comment>
<protein>
    <recommendedName>
        <fullName evidence="4">YitT family protein</fullName>
    </recommendedName>
</protein>
<keyword evidence="1" id="KW-1133">Transmembrane helix</keyword>
<gene>
    <name evidence="2" type="ORF">FYJ71_07400</name>
</gene>
<evidence type="ECO:0000256" key="1">
    <source>
        <dbReference type="SAM" id="Phobius"/>
    </source>
</evidence>
<keyword evidence="3" id="KW-1185">Reference proteome</keyword>
<keyword evidence="1" id="KW-0472">Membrane</keyword>
<feature type="transmembrane region" description="Helical" evidence="1">
    <location>
        <begin position="7"/>
        <end position="27"/>
    </location>
</feature>
<reference evidence="2 3" key="1">
    <citation type="submission" date="2019-08" db="EMBL/GenBank/DDBJ databases">
        <title>In-depth cultivation of the pig gut microbiome towards novel bacterial diversity and tailored functional studies.</title>
        <authorList>
            <person name="Wylensek D."/>
            <person name="Hitch T.C.A."/>
            <person name="Clavel T."/>
        </authorList>
    </citation>
    <scope>NUCLEOTIDE SEQUENCE [LARGE SCALE GENOMIC DNA]</scope>
    <source>
        <strain evidence="2 3">WCA-SAB-591-4A-A</strain>
    </source>
</reference>
<feature type="transmembrane region" description="Helical" evidence="1">
    <location>
        <begin position="47"/>
        <end position="68"/>
    </location>
</feature>
<proteinExistence type="predicted"/>
<evidence type="ECO:0000313" key="2">
    <source>
        <dbReference type="EMBL" id="MST62791.1"/>
    </source>
</evidence>
<dbReference type="PANTHER" id="PTHR40078">
    <property type="entry name" value="INTEGRAL MEMBRANE PROTEIN-RELATED"/>
    <property type="match status" value="1"/>
</dbReference>
<keyword evidence="1" id="KW-0812">Transmembrane</keyword>